<name>A0ABS5Z9K2_9GAMM</name>
<feature type="signal peptide" evidence="1">
    <location>
        <begin position="1"/>
        <end position="23"/>
    </location>
</feature>
<comment type="caution">
    <text evidence="2">The sequence shown here is derived from an EMBL/GenBank/DDBJ whole genome shotgun (WGS) entry which is preliminary data.</text>
</comment>
<gene>
    <name evidence="2" type="ORF">KCG35_06315</name>
</gene>
<feature type="chain" id="PRO_5046347333" description="Peptidase" evidence="1">
    <location>
        <begin position="24"/>
        <end position="510"/>
    </location>
</feature>
<evidence type="ECO:0000313" key="2">
    <source>
        <dbReference type="EMBL" id="MBU2710665.1"/>
    </source>
</evidence>
<proteinExistence type="predicted"/>
<dbReference type="Proteomes" id="UP000690515">
    <property type="component" value="Unassembled WGS sequence"/>
</dbReference>
<keyword evidence="3" id="KW-1185">Reference proteome</keyword>
<evidence type="ECO:0000256" key="1">
    <source>
        <dbReference type="SAM" id="SignalP"/>
    </source>
</evidence>
<dbReference type="InterPro" id="IPR032048">
    <property type="entry name" value="TGase_elicitor"/>
</dbReference>
<dbReference type="Pfam" id="PF16683">
    <property type="entry name" value="TGase_elicitor"/>
    <property type="match status" value="1"/>
</dbReference>
<keyword evidence="1" id="KW-0732">Signal</keyword>
<dbReference type="EMBL" id="JAGSOY010000009">
    <property type="protein sequence ID" value="MBU2710665.1"/>
    <property type="molecule type" value="Genomic_DNA"/>
</dbReference>
<sequence length="510" mass="58125">MKLTQPLFPVSLLALAIATQAGASVSVDEQKAVSEYLNRFYQSTQEVMNEVPAKYNLKGEKIEPTTIFTKEQIESNDFVLEKDLFRTDIIRKPSSDKKSRKKRSPIQYNDNPARLVDNGNQLIKNIHTIDAKNLRSAKLNEQPWSDTYWPLYKGALGDRYGDSGLGYQNNWYDYWTYANQTNPPQNYVNNGNIDALSPSEKYDLLVGDSNYTLTSSMWKMGKGYFDSNGSVERWMGLCHGWAPAAYMLPRPKNTVTVKSPDGVDIKFYPSDIKALGTLLWAEASPRTRFIGGRCNTKNPKQDENGRVIDQQCFDNNPGSWHQSVVNQIGVSKRSFVLDATYDYQVWNQPVYQYSYTYFNPESGKAFDSAKDAMIKLADFSRDKFKKYRGNATYVVGVQMSMSYMVETSPTHRSTDTPRYDGKTTVRYTYDLELDGQGNIVGGEWYNNRHPDFLWTPGPDSRAVSMYNPGGNWQKGQPIPSNWKGYATYVSRYDQPLTSIVEQLFNWSAGQ</sequence>
<organism evidence="2 3">
    <name type="scientific">Zooshikella harenae</name>
    <dbReference type="NCBI Taxonomy" id="2827238"/>
    <lineage>
        <taxon>Bacteria</taxon>
        <taxon>Pseudomonadati</taxon>
        <taxon>Pseudomonadota</taxon>
        <taxon>Gammaproteobacteria</taxon>
        <taxon>Oceanospirillales</taxon>
        <taxon>Zooshikellaceae</taxon>
        <taxon>Zooshikella</taxon>
    </lineage>
</organism>
<reference evidence="2 3" key="1">
    <citation type="submission" date="2021-04" db="EMBL/GenBank/DDBJ databases">
        <authorList>
            <person name="Pira H."/>
            <person name="Risdian C."/>
            <person name="Wink J."/>
        </authorList>
    </citation>
    <scope>NUCLEOTIDE SEQUENCE [LARGE SCALE GENOMIC DNA]</scope>
    <source>
        <strain evidence="2 3">WH53</strain>
    </source>
</reference>
<evidence type="ECO:0008006" key="4">
    <source>
        <dbReference type="Google" id="ProtNLM"/>
    </source>
</evidence>
<evidence type="ECO:0000313" key="3">
    <source>
        <dbReference type="Proteomes" id="UP000690515"/>
    </source>
</evidence>
<accession>A0ABS5Z9K2</accession>
<dbReference type="RefSeq" id="WP_215818831.1">
    <property type="nucleotide sequence ID" value="NZ_JAGSOY010000009.1"/>
</dbReference>
<protein>
    <recommendedName>
        <fullName evidence="4">Peptidase</fullName>
    </recommendedName>
</protein>